<feature type="chain" id="PRO_5019543349" description="Efflux RND transporter periplasmic adaptor subunit" evidence="3">
    <location>
        <begin position="27"/>
        <end position="361"/>
    </location>
</feature>
<gene>
    <name evidence="4" type="ORF">CWI71_02745</name>
</gene>
<accession>A0A432YQ03</accession>
<comment type="caution">
    <text evidence="4">The sequence shown here is derived from an EMBL/GenBank/DDBJ whole genome shotgun (WGS) entry which is preliminary data.</text>
</comment>
<comment type="similarity">
    <text evidence="1">Belongs to the membrane fusion protein (MFP) (TC 8.A.1) family.</text>
</comment>
<protein>
    <recommendedName>
        <fullName evidence="6">Efflux RND transporter periplasmic adaptor subunit</fullName>
    </recommendedName>
</protein>
<evidence type="ECO:0000313" key="5">
    <source>
        <dbReference type="Proteomes" id="UP000288259"/>
    </source>
</evidence>
<dbReference type="PANTHER" id="PTHR30469:SF15">
    <property type="entry name" value="HLYD FAMILY OF SECRETION PROTEINS"/>
    <property type="match status" value="1"/>
</dbReference>
<name>A0A432YQ03_9GAMM</name>
<dbReference type="Gene3D" id="2.40.420.20">
    <property type="match status" value="1"/>
</dbReference>
<dbReference type="OrthoDB" id="9806939at2"/>
<keyword evidence="3" id="KW-0732">Signal</keyword>
<evidence type="ECO:0000313" key="4">
    <source>
        <dbReference type="EMBL" id="RUO63159.1"/>
    </source>
</evidence>
<evidence type="ECO:0000256" key="2">
    <source>
        <dbReference type="SAM" id="Coils"/>
    </source>
</evidence>
<reference evidence="5" key="1">
    <citation type="journal article" date="2018" name="Front. Microbiol.">
        <title>Genome-Based Analysis Reveals the Taxonomy and Diversity of the Family Idiomarinaceae.</title>
        <authorList>
            <person name="Liu Y."/>
            <person name="Lai Q."/>
            <person name="Shao Z."/>
        </authorList>
    </citation>
    <scope>NUCLEOTIDE SEQUENCE [LARGE SCALE GENOMIC DNA]</scope>
    <source>
        <strain evidence="5">CVS-6</strain>
    </source>
</reference>
<feature type="signal peptide" evidence="3">
    <location>
        <begin position="1"/>
        <end position="26"/>
    </location>
</feature>
<dbReference type="Gene3D" id="2.40.30.170">
    <property type="match status" value="1"/>
</dbReference>
<dbReference type="Proteomes" id="UP000288259">
    <property type="component" value="Unassembled WGS sequence"/>
</dbReference>
<evidence type="ECO:0000256" key="3">
    <source>
        <dbReference type="SAM" id="SignalP"/>
    </source>
</evidence>
<dbReference type="InterPro" id="IPR006143">
    <property type="entry name" value="RND_pump_MFP"/>
</dbReference>
<dbReference type="RefSeq" id="WP_126753725.1">
    <property type="nucleotide sequence ID" value="NZ_PIPY01000002.1"/>
</dbReference>
<proteinExistence type="inferred from homology"/>
<dbReference type="Gene3D" id="2.40.50.100">
    <property type="match status" value="1"/>
</dbReference>
<feature type="coiled-coil region" evidence="2">
    <location>
        <begin position="95"/>
        <end position="167"/>
    </location>
</feature>
<evidence type="ECO:0008006" key="6">
    <source>
        <dbReference type="Google" id="ProtNLM"/>
    </source>
</evidence>
<dbReference type="GO" id="GO:1990281">
    <property type="term" value="C:efflux pump complex"/>
    <property type="evidence" value="ECO:0007669"/>
    <property type="project" value="TreeGrafter"/>
</dbReference>
<dbReference type="Gene3D" id="1.10.287.470">
    <property type="entry name" value="Helix hairpin bin"/>
    <property type="match status" value="1"/>
</dbReference>
<keyword evidence="5" id="KW-1185">Reference proteome</keyword>
<dbReference type="EMBL" id="PIPY01000002">
    <property type="protein sequence ID" value="RUO63159.1"/>
    <property type="molecule type" value="Genomic_DNA"/>
</dbReference>
<evidence type="ECO:0000256" key="1">
    <source>
        <dbReference type="ARBA" id="ARBA00009477"/>
    </source>
</evidence>
<dbReference type="PANTHER" id="PTHR30469">
    <property type="entry name" value="MULTIDRUG RESISTANCE PROTEIN MDTA"/>
    <property type="match status" value="1"/>
</dbReference>
<dbReference type="SUPFAM" id="SSF111369">
    <property type="entry name" value="HlyD-like secretion proteins"/>
    <property type="match status" value="1"/>
</dbReference>
<dbReference type="AlphaFoldDB" id="A0A432YQ03"/>
<dbReference type="GO" id="GO:0015562">
    <property type="term" value="F:efflux transmembrane transporter activity"/>
    <property type="evidence" value="ECO:0007669"/>
    <property type="project" value="TreeGrafter"/>
</dbReference>
<organism evidence="4 5">
    <name type="scientific">Pseudidiomarina insulisalsae</name>
    <dbReference type="NCBI Taxonomy" id="575789"/>
    <lineage>
        <taxon>Bacteria</taxon>
        <taxon>Pseudomonadati</taxon>
        <taxon>Pseudomonadota</taxon>
        <taxon>Gammaproteobacteria</taxon>
        <taxon>Alteromonadales</taxon>
        <taxon>Idiomarinaceae</taxon>
        <taxon>Pseudidiomarina</taxon>
    </lineage>
</organism>
<dbReference type="NCBIfam" id="TIGR01730">
    <property type="entry name" value="RND_mfp"/>
    <property type="match status" value="1"/>
</dbReference>
<sequence length="361" mass="39018">MCVNNRFFQALFLSATLALTSFSALQANPVVSVVPVSKEVISPTAMVSGQVQSRHASELSAGVNGKLVWIAEPGTAVAEGGVLAEVDARPYELAVRQLEAQLKRKNIEIERTKRDLERLSDLYQKQAISAREIDNMQADLALLQSDEELLQLQLEQAQDDLKKTTVRAPFAGVVTERLQRAGEDVTGTAPLLGLVDVEHLEIRFHGPLAYSDFTRQAAQVSVYYSGGDTRMPLRTVIPVSDARSQTFTGVLKIPADMQGAFRVGELVTVAVPAALPAEHFVVPRDALVIGKGTTSVYVIDSENKAQEVKVSIAGGSGDYVNVVGKLQNGQRVVVRGADTLRHGQMVKVLSTREFPLTTIGS</sequence>
<keyword evidence="2" id="KW-0175">Coiled coil</keyword>